<dbReference type="OrthoDB" id="4299240at2"/>
<sequence length="61" mass="6727">MNVDLTEARWFKSTHSGADSNCVEVAFLPDGVAVRDSKTPQTPPLLLTPTQWDSFLSTIHP</sequence>
<reference evidence="2 3" key="1">
    <citation type="submission" date="2019-05" db="EMBL/GenBank/DDBJ databases">
        <title>Genomes sequences of two Nocardia cyriacigeorgica environmental isolates, type strains Nocardia asteroides ATCC 19247 and Nocardia cyriacigeorgica DSM 44484.</title>
        <authorList>
            <person name="Vautrin F."/>
            <person name="Bergeron E."/>
            <person name="Dubost A."/>
            <person name="Abrouk D."/>
            <person name="Rodriguez Nava V."/>
            <person name="Pujic P."/>
        </authorList>
    </citation>
    <scope>NUCLEOTIDE SEQUENCE [LARGE SCALE GENOMIC DNA]</scope>
    <source>
        <strain evidence="2 3">EML 1456</strain>
    </source>
</reference>
<dbReference type="RefSeq" id="WP_138454565.1">
    <property type="nucleotide sequence ID" value="NZ_VBUU01000001.1"/>
</dbReference>
<proteinExistence type="predicted"/>
<dbReference type="InterPro" id="IPR007278">
    <property type="entry name" value="DUF397"/>
</dbReference>
<dbReference type="AlphaFoldDB" id="A0A5R8PKL2"/>
<evidence type="ECO:0000313" key="2">
    <source>
        <dbReference type="EMBL" id="TLG17784.1"/>
    </source>
</evidence>
<feature type="domain" description="DUF397" evidence="1">
    <location>
        <begin position="8"/>
        <end position="59"/>
    </location>
</feature>
<name>A0A5R8PKL2_9NOCA</name>
<gene>
    <name evidence="2" type="ORF">FEK35_01080</name>
</gene>
<accession>A0A5R8PKL2</accession>
<dbReference type="EMBL" id="VBUU01000001">
    <property type="protein sequence ID" value="TLG17784.1"/>
    <property type="molecule type" value="Genomic_DNA"/>
</dbReference>
<comment type="caution">
    <text evidence="2">The sequence shown here is derived from an EMBL/GenBank/DDBJ whole genome shotgun (WGS) entry which is preliminary data.</text>
</comment>
<evidence type="ECO:0000259" key="1">
    <source>
        <dbReference type="Pfam" id="PF04149"/>
    </source>
</evidence>
<dbReference type="Pfam" id="PF04149">
    <property type="entry name" value="DUF397"/>
    <property type="match status" value="1"/>
</dbReference>
<organism evidence="2 3">
    <name type="scientific">Nocardia cyriacigeorgica</name>
    <dbReference type="NCBI Taxonomy" id="135487"/>
    <lineage>
        <taxon>Bacteria</taxon>
        <taxon>Bacillati</taxon>
        <taxon>Actinomycetota</taxon>
        <taxon>Actinomycetes</taxon>
        <taxon>Mycobacteriales</taxon>
        <taxon>Nocardiaceae</taxon>
        <taxon>Nocardia</taxon>
    </lineage>
</organism>
<evidence type="ECO:0000313" key="3">
    <source>
        <dbReference type="Proteomes" id="UP000308349"/>
    </source>
</evidence>
<protein>
    <submittedName>
        <fullName evidence="2">DUF397 domain-containing protein</fullName>
    </submittedName>
</protein>
<dbReference type="Proteomes" id="UP000308349">
    <property type="component" value="Unassembled WGS sequence"/>
</dbReference>